<keyword evidence="4" id="KW-1185">Reference proteome</keyword>
<dbReference type="EMBL" id="CCYA01000277">
    <property type="protein sequence ID" value="CEH19084.1"/>
    <property type="molecule type" value="Genomic_DNA"/>
</dbReference>
<feature type="compositionally biased region" description="Gly residues" evidence="1">
    <location>
        <begin position="312"/>
        <end position="325"/>
    </location>
</feature>
<accession>A0A0P1BSW0</accession>
<evidence type="ECO:0000313" key="3">
    <source>
        <dbReference type="EMBL" id="CEH19084.1"/>
    </source>
</evidence>
<sequence>MLRFSIALLGALLAISAFAAPHGQANKEQTMQGFVSDPAKRSDLQIRAPITVVLDTPQTHGKHNGVWRGKGWAKQQQTIGANDSPNHDGGKVHAVDTTMSNHAPGAHDKQHGQTWAVIKQRSLPAEAEGHLVQRANEGGAAQDARLFYTPHASPPMLRGRGWQMGKRSILTSAPSSARVEKRAHFEMISTETFYPRPSTNSDGPTKPKKRSISSSDVITKRAPLKLFKRLFGGLQQHYDKEAIMYALTQPCESNNSIPRNCRPVTEYKGKVLGFYDTLDAAQEVLNEQKAEAAAAKAEAEAKAKAKGKGKGKGAGSGGSKGGPGGIKRRDQPEMIDDVQILSSMKRRDVPAQARPASGLEKKAHLETISDSAAHDARSRRSELRLSRRSDEHDHDALPVTKLMRRLTKPPGLDFDAIRYAIIAPCSLFPYTTTPVTCRPDLTDASGSPLGFKDTLRLAQHVLNQEKIRARAAAAAAAAAKAKASRSKGGLKPSPAKRPVASPKRGPVAPRATSRTKGPAKPPARRPVTSPTA</sequence>
<evidence type="ECO:0000313" key="4">
    <source>
        <dbReference type="Proteomes" id="UP000054845"/>
    </source>
</evidence>
<keyword evidence="2" id="KW-0732">Signal</keyword>
<dbReference type="Proteomes" id="UP000054845">
    <property type="component" value="Unassembled WGS sequence"/>
</dbReference>
<feature type="compositionally biased region" description="Basic and acidic residues" evidence="1">
    <location>
        <begin position="359"/>
        <end position="392"/>
    </location>
</feature>
<proteinExistence type="predicted"/>
<protein>
    <submittedName>
        <fullName evidence="3">Uncharacterized protein</fullName>
    </submittedName>
</protein>
<feature type="chain" id="PRO_5006059812" evidence="2">
    <location>
        <begin position="20"/>
        <end position="532"/>
    </location>
</feature>
<dbReference type="AlphaFoldDB" id="A0A0P1BSW0"/>
<name>A0A0P1BSW0_9BASI</name>
<feature type="region of interest" description="Disordered" evidence="1">
    <location>
        <begin position="193"/>
        <end position="215"/>
    </location>
</feature>
<reference evidence="4" key="1">
    <citation type="submission" date="2014-09" db="EMBL/GenBank/DDBJ databases">
        <authorList>
            <person name="Sharma Rahul"/>
            <person name="Thines Marco"/>
        </authorList>
    </citation>
    <scope>NUCLEOTIDE SEQUENCE [LARGE SCALE GENOMIC DNA]</scope>
</reference>
<feature type="signal peptide" evidence="2">
    <location>
        <begin position="1"/>
        <end position="19"/>
    </location>
</feature>
<feature type="compositionally biased region" description="Polar residues" evidence="1">
    <location>
        <begin position="193"/>
        <end position="203"/>
    </location>
</feature>
<organism evidence="3 4">
    <name type="scientific">Ceraceosorus bombacis</name>
    <dbReference type="NCBI Taxonomy" id="401625"/>
    <lineage>
        <taxon>Eukaryota</taxon>
        <taxon>Fungi</taxon>
        <taxon>Dikarya</taxon>
        <taxon>Basidiomycota</taxon>
        <taxon>Ustilaginomycotina</taxon>
        <taxon>Exobasidiomycetes</taxon>
        <taxon>Ceraceosorales</taxon>
        <taxon>Ceraceosoraceae</taxon>
        <taxon>Ceraceosorus</taxon>
    </lineage>
</organism>
<feature type="region of interest" description="Disordered" evidence="1">
    <location>
        <begin position="480"/>
        <end position="532"/>
    </location>
</feature>
<evidence type="ECO:0000256" key="1">
    <source>
        <dbReference type="SAM" id="MobiDB-lite"/>
    </source>
</evidence>
<feature type="region of interest" description="Disordered" evidence="1">
    <location>
        <begin position="303"/>
        <end position="392"/>
    </location>
</feature>
<dbReference type="OrthoDB" id="10341083at2759"/>
<evidence type="ECO:0000256" key="2">
    <source>
        <dbReference type="SAM" id="SignalP"/>
    </source>
</evidence>